<sequence>MGCDEGFTDPLFLLPSGTGTLTVSAGGSDTTRLRGGNVLSSYDRRRFNEIVSGLLAEDPSFATRQQPERELPSRPFVALLLWMSMPLLMALGGWTGFLIAMVAGAYGVRLWFRGAGAHRERPVQRDFE</sequence>
<proteinExistence type="predicted"/>
<dbReference type="Proteomes" id="UP000603200">
    <property type="component" value="Unassembled WGS sequence"/>
</dbReference>
<evidence type="ECO:0000313" key="3">
    <source>
        <dbReference type="Proteomes" id="UP000603200"/>
    </source>
</evidence>
<dbReference type="InterPro" id="IPR021401">
    <property type="entry name" value="DUF3040"/>
</dbReference>
<keyword evidence="1" id="KW-0472">Membrane</keyword>
<dbReference type="Pfam" id="PF11239">
    <property type="entry name" value="DUF3040"/>
    <property type="match status" value="1"/>
</dbReference>
<reference evidence="2 3" key="1">
    <citation type="submission" date="2021-01" db="EMBL/GenBank/DDBJ databases">
        <title>Whole genome shotgun sequence of Actinoplanes humidus NBRC 14915.</title>
        <authorList>
            <person name="Komaki H."/>
            <person name="Tamura T."/>
        </authorList>
    </citation>
    <scope>NUCLEOTIDE SEQUENCE [LARGE SCALE GENOMIC DNA]</scope>
    <source>
        <strain evidence="2 3">NBRC 14915</strain>
    </source>
</reference>
<dbReference type="EMBL" id="BOMN01000161">
    <property type="protein sequence ID" value="GIE26919.1"/>
    <property type="molecule type" value="Genomic_DNA"/>
</dbReference>
<keyword evidence="1" id="KW-0812">Transmembrane</keyword>
<organism evidence="2 3">
    <name type="scientific">Winogradskya humida</name>
    <dbReference type="NCBI Taxonomy" id="113566"/>
    <lineage>
        <taxon>Bacteria</taxon>
        <taxon>Bacillati</taxon>
        <taxon>Actinomycetota</taxon>
        <taxon>Actinomycetes</taxon>
        <taxon>Micromonosporales</taxon>
        <taxon>Micromonosporaceae</taxon>
        <taxon>Winogradskya</taxon>
    </lineage>
</organism>
<accession>A0ABQ4A885</accession>
<name>A0ABQ4A885_9ACTN</name>
<protein>
    <submittedName>
        <fullName evidence="2">Uncharacterized protein</fullName>
    </submittedName>
</protein>
<gene>
    <name evidence="2" type="ORF">Ahu01nite_100210</name>
</gene>
<keyword evidence="3" id="KW-1185">Reference proteome</keyword>
<feature type="transmembrane region" description="Helical" evidence="1">
    <location>
        <begin position="79"/>
        <end position="112"/>
    </location>
</feature>
<comment type="caution">
    <text evidence="2">The sequence shown here is derived from an EMBL/GenBank/DDBJ whole genome shotgun (WGS) entry which is preliminary data.</text>
</comment>
<keyword evidence="1" id="KW-1133">Transmembrane helix</keyword>
<evidence type="ECO:0000313" key="2">
    <source>
        <dbReference type="EMBL" id="GIE26919.1"/>
    </source>
</evidence>
<evidence type="ECO:0000256" key="1">
    <source>
        <dbReference type="SAM" id="Phobius"/>
    </source>
</evidence>